<dbReference type="Proteomes" id="UP000632138">
    <property type="component" value="Unassembled WGS sequence"/>
</dbReference>
<sequence length="346" mass="36087">MFELFSVTMVALLVVVAGTAAGIVVVRIWRRVRNNRLAALAAGPRRALLAFVADNGEEGSEDLIAIPDDAWRASLPAALGLLGKLRGDAHAALVSVFLHRGAARAALADLHARSGVRRARAAQLLGDLELREAVPDLCGLLTDRDHEVRVVAVRALGRIGDAKAAWRLIASLDQHDPVPSLLATHALVQMGRDAEVVLSAALDHPQARVRAVCLDALGLIGATGAVGRMARVLAEDDILDVRVAAAANLGRLGARGALKPLVDALDPPAPDLLRAASARALGDLGAPAAVPALAAHLDDGEFQIAHEAAQSLRRLGGPGLVELRSRDNDHCREALALAEPELVGAA</sequence>
<dbReference type="EMBL" id="JAENHP010000002">
    <property type="protein sequence ID" value="MBM2615567.1"/>
    <property type="molecule type" value="Genomic_DNA"/>
</dbReference>
<organism evidence="1 2">
    <name type="scientific">Paractinoplanes ovalisporus</name>
    <dbReference type="NCBI Taxonomy" id="2810368"/>
    <lineage>
        <taxon>Bacteria</taxon>
        <taxon>Bacillati</taxon>
        <taxon>Actinomycetota</taxon>
        <taxon>Actinomycetes</taxon>
        <taxon>Micromonosporales</taxon>
        <taxon>Micromonosporaceae</taxon>
        <taxon>Paractinoplanes</taxon>
    </lineage>
</organism>
<dbReference type="Pfam" id="PF13646">
    <property type="entry name" value="HEAT_2"/>
    <property type="match status" value="2"/>
</dbReference>
<reference evidence="1 2" key="1">
    <citation type="submission" date="2021-01" db="EMBL/GenBank/DDBJ databases">
        <title>Actinoplanes sp. nov. LDG1-06 isolated from lichen.</title>
        <authorList>
            <person name="Saeng-In P."/>
            <person name="Phongsopitanun W."/>
            <person name="Kanchanasin P."/>
            <person name="Yuki M."/>
            <person name="Kudo T."/>
            <person name="Ohkuma M."/>
            <person name="Tanasupawat S."/>
        </authorList>
    </citation>
    <scope>NUCLEOTIDE SEQUENCE [LARGE SCALE GENOMIC DNA]</scope>
    <source>
        <strain evidence="1 2">LDG1-06</strain>
    </source>
</reference>
<dbReference type="RefSeq" id="WP_203375444.1">
    <property type="nucleotide sequence ID" value="NZ_JAENHP010000002.1"/>
</dbReference>
<name>A0ABS2A6U5_9ACTN</name>
<gene>
    <name evidence="1" type="ORF">JIG36_08315</name>
</gene>
<keyword evidence="2" id="KW-1185">Reference proteome</keyword>
<dbReference type="SMART" id="SM00567">
    <property type="entry name" value="EZ_HEAT"/>
    <property type="match status" value="6"/>
</dbReference>
<dbReference type="PANTHER" id="PTHR12697:SF5">
    <property type="entry name" value="DEOXYHYPUSINE HYDROXYLASE"/>
    <property type="match status" value="1"/>
</dbReference>
<dbReference type="Gene3D" id="1.25.10.10">
    <property type="entry name" value="Leucine-rich Repeat Variant"/>
    <property type="match status" value="2"/>
</dbReference>
<proteinExistence type="predicted"/>
<comment type="caution">
    <text evidence="1">The sequence shown here is derived from an EMBL/GenBank/DDBJ whole genome shotgun (WGS) entry which is preliminary data.</text>
</comment>
<dbReference type="InterPro" id="IPR016024">
    <property type="entry name" value="ARM-type_fold"/>
</dbReference>
<evidence type="ECO:0000313" key="2">
    <source>
        <dbReference type="Proteomes" id="UP000632138"/>
    </source>
</evidence>
<accession>A0ABS2A6U5</accession>
<evidence type="ECO:0000313" key="1">
    <source>
        <dbReference type="EMBL" id="MBM2615567.1"/>
    </source>
</evidence>
<dbReference type="SUPFAM" id="SSF48371">
    <property type="entry name" value="ARM repeat"/>
    <property type="match status" value="1"/>
</dbReference>
<dbReference type="InterPro" id="IPR004155">
    <property type="entry name" value="PBS_lyase_HEAT"/>
</dbReference>
<dbReference type="PANTHER" id="PTHR12697">
    <property type="entry name" value="PBS LYASE HEAT-LIKE PROTEIN"/>
    <property type="match status" value="1"/>
</dbReference>
<protein>
    <submittedName>
        <fullName evidence="1">HEAT repeat domain-containing protein</fullName>
    </submittedName>
</protein>
<dbReference type="InterPro" id="IPR011989">
    <property type="entry name" value="ARM-like"/>
</dbReference>